<dbReference type="RefSeq" id="WP_123401605.1">
    <property type="nucleotide sequence ID" value="NZ_RJVI01000002.1"/>
</dbReference>
<dbReference type="EMBL" id="RJVI01000002">
    <property type="protein sequence ID" value="ROR32696.1"/>
    <property type="molecule type" value="Genomic_DNA"/>
</dbReference>
<dbReference type="Proteomes" id="UP000276634">
    <property type="component" value="Unassembled WGS sequence"/>
</dbReference>
<accession>A0A3N1Y1I7</accession>
<keyword evidence="4" id="KW-1185">Reference proteome</keyword>
<feature type="compositionally biased region" description="Gly residues" evidence="1">
    <location>
        <begin position="58"/>
        <end position="73"/>
    </location>
</feature>
<protein>
    <submittedName>
        <fullName evidence="3">Uncharacterized protein</fullName>
    </submittedName>
</protein>
<feature type="region of interest" description="Disordered" evidence="1">
    <location>
        <begin position="54"/>
        <end position="78"/>
    </location>
</feature>
<feature type="region of interest" description="Disordered" evidence="1">
    <location>
        <begin position="201"/>
        <end position="232"/>
    </location>
</feature>
<proteinExistence type="predicted"/>
<comment type="caution">
    <text evidence="3">The sequence shown here is derived from an EMBL/GenBank/DDBJ whole genome shotgun (WGS) entry which is preliminary data.</text>
</comment>
<dbReference type="AlphaFoldDB" id="A0A3N1Y1I7"/>
<evidence type="ECO:0000256" key="2">
    <source>
        <dbReference type="SAM" id="SignalP"/>
    </source>
</evidence>
<feature type="compositionally biased region" description="Low complexity" evidence="1">
    <location>
        <begin position="201"/>
        <end position="214"/>
    </location>
</feature>
<evidence type="ECO:0000313" key="3">
    <source>
        <dbReference type="EMBL" id="ROR32696.1"/>
    </source>
</evidence>
<evidence type="ECO:0000313" key="4">
    <source>
        <dbReference type="Proteomes" id="UP000276634"/>
    </source>
</evidence>
<name>A0A3N1Y1I7_9GAMM</name>
<feature type="signal peptide" evidence="2">
    <location>
        <begin position="1"/>
        <end position="40"/>
    </location>
</feature>
<gene>
    <name evidence="3" type="ORF">EDC57_1903</name>
</gene>
<feature type="chain" id="PRO_5017970526" evidence="2">
    <location>
        <begin position="41"/>
        <end position="405"/>
    </location>
</feature>
<reference evidence="3 4" key="1">
    <citation type="submission" date="2018-11" db="EMBL/GenBank/DDBJ databases">
        <title>Genomic Encyclopedia of Type Strains, Phase IV (KMG-IV): sequencing the most valuable type-strain genomes for metagenomic binning, comparative biology and taxonomic classification.</title>
        <authorList>
            <person name="Goeker M."/>
        </authorList>
    </citation>
    <scope>NUCLEOTIDE SEQUENCE [LARGE SCALE GENOMIC DNA]</scope>
    <source>
        <strain evidence="3 4">DSM 100275</strain>
    </source>
</reference>
<evidence type="ECO:0000256" key="1">
    <source>
        <dbReference type="SAM" id="MobiDB-lite"/>
    </source>
</evidence>
<organism evidence="3 4">
    <name type="scientific">Inmirania thermothiophila</name>
    <dbReference type="NCBI Taxonomy" id="1750597"/>
    <lineage>
        <taxon>Bacteria</taxon>
        <taxon>Pseudomonadati</taxon>
        <taxon>Pseudomonadota</taxon>
        <taxon>Gammaproteobacteria</taxon>
        <taxon>Chromatiales</taxon>
        <taxon>Ectothiorhodospiraceae</taxon>
        <taxon>Inmirania</taxon>
    </lineage>
</organism>
<feature type="compositionally biased region" description="Pro residues" evidence="1">
    <location>
        <begin position="222"/>
        <end position="232"/>
    </location>
</feature>
<keyword evidence="2" id="KW-0732">Signal</keyword>
<sequence length="405" mass="43504">MHHPTTAGAVPARALPPLLRTFVAAAVAAGLAAAPGGADAALLERLKEKAGKALGSAIPGGQGSRPEPAGGGTAPEPAATAAAPLIGSVDHLMARWPYRTPKGGRAAAVALRGVRLGQPLPEAHRALLEAGFSHVDQVGATYNYRMQYVEAAGARRWVPQSEVSALRKEPGFRVIRTLHMRIEAVTPSKAILAELAPYPAQPARPRGAGAATDARSARTRRPPQPASGPRLPPQPLYVSEIVYLQRFISGEQVDWPALLRQARERFGEPNYALPDIQRQGAAYKSSGAGSLWYLDAALEEPARIRRILATVEPDRPQSDLRTMVWKDMMHPGIFANVSYATQGFAGYEQAVEAMRVAGAPFLAVTRSNGLMVRLSWPFLKYEASARRIHDEAQARGARPKADVRF</sequence>